<gene>
    <name evidence="2" type="ORF">GCM10022229_18690</name>
</gene>
<dbReference type="EMBL" id="BAAAZU010000010">
    <property type="protein sequence ID" value="GAA3925062.1"/>
    <property type="molecule type" value="Genomic_DNA"/>
</dbReference>
<comment type="similarity">
    <text evidence="1">Belongs to the CutA family.</text>
</comment>
<sequence>MPQAVIAFCTCPDAATASRIAEALVGERLAACVSVLPGVLSVYRWQGAVERANEVQLLVKTVAARMPALAERIAALHPYETPELVAIEAASGLPAYLDWIGAETAPDAGRQEPPKT</sequence>
<name>A0ABP7MMM4_9GAMM</name>
<dbReference type="Gene3D" id="3.30.70.120">
    <property type="match status" value="1"/>
</dbReference>
<dbReference type="Pfam" id="PF03091">
    <property type="entry name" value="CutA1"/>
    <property type="match status" value="1"/>
</dbReference>
<proteinExistence type="inferred from homology"/>
<dbReference type="RefSeq" id="WP_344759722.1">
    <property type="nucleotide sequence ID" value="NZ_BAAAZU010000010.1"/>
</dbReference>
<protein>
    <submittedName>
        <fullName evidence="2">Divalent-cation tolerance protein CutA</fullName>
    </submittedName>
</protein>
<dbReference type="InterPro" id="IPR011322">
    <property type="entry name" value="N-reg_PII-like_a/b"/>
</dbReference>
<dbReference type="SUPFAM" id="SSF54913">
    <property type="entry name" value="GlnB-like"/>
    <property type="match status" value="1"/>
</dbReference>
<dbReference type="PANTHER" id="PTHR23419:SF8">
    <property type="entry name" value="FI09726P"/>
    <property type="match status" value="1"/>
</dbReference>
<accession>A0ABP7MMM4</accession>
<organism evidence="2 3">
    <name type="scientific">Luteimonas lutimaris</name>
    <dbReference type="NCBI Taxonomy" id="698645"/>
    <lineage>
        <taxon>Bacteria</taxon>
        <taxon>Pseudomonadati</taxon>
        <taxon>Pseudomonadota</taxon>
        <taxon>Gammaproteobacteria</taxon>
        <taxon>Lysobacterales</taxon>
        <taxon>Lysobacteraceae</taxon>
        <taxon>Luteimonas</taxon>
    </lineage>
</organism>
<comment type="caution">
    <text evidence="2">The sequence shown here is derived from an EMBL/GenBank/DDBJ whole genome shotgun (WGS) entry which is preliminary data.</text>
</comment>
<evidence type="ECO:0000313" key="3">
    <source>
        <dbReference type="Proteomes" id="UP001501727"/>
    </source>
</evidence>
<dbReference type="InterPro" id="IPR004323">
    <property type="entry name" value="Ion_tolerance_CutA"/>
</dbReference>
<dbReference type="InterPro" id="IPR015867">
    <property type="entry name" value="N-reg_PII/ATP_PRibTrfase_C"/>
</dbReference>
<evidence type="ECO:0000256" key="1">
    <source>
        <dbReference type="ARBA" id="ARBA00010169"/>
    </source>
</evidence>
<dbReference type="Proteomes" id="UP001501727">
    <property type="component" value="Unassembled WGS sequence"/>
</dbReference>
<dbReference type="PANTHER" id="PTHR23419">
    <property type="entry name" value="DIVALENT CATION TOLERANCE CUTA-RELATED"/>
    <property type="match status" value="1"/>
</dbReference>
<evidence type="ECO:0000313" key="2">
    <source>
        <dbReference type="EMBL" id="GAA3925062.1"/>
    </source>
</evidence>
<reference evidence="3" key="1">
    <citation type="journal article" date="2019" name="Int. J. Syst. Evol. Microbiol.">
        <title>The Global Catalogue of Microorganisms (GCM) 10K type strain sequencing project: providing services to taxonomists for standard genome sequencing and annotation.</title>
        <authorList>
            <consortium name="The Broad Institute Genomics Platform"/>
            <consortium name="The Broad Institute Genome Sequencing Center for Infectious Disease"/>
            <person name="Wu L."/>
            <person name="Ma J."/>
        </authorList>
    </citation>
    <scope>NUCLEOTIDE SEQUENCE [LARGE SCALE GENOMIC DNA]</scope>
    <source>
        <strain evidence="3">JCM 16916</strain>
    </source>
</reference>
<keyword evidence="3" id="KW-1185">Reference proteome</keyword>